<dbReference type="InterPro" id="IPR023576">
    <property type="entry name" value="UbiE/COQ5_MeTrFase_CS"/>
</dbReference>
<dbReference type="Pfam" id="PF01209">
    <property type="entry name" value="Ubie_methyltran"/>
    <property type="match status" value="1"/>
</dbReference>
<dbReference type="Proteomes" id="UP001204579">
    <property type="component" value="Unassembled WGS sequence"/>
</dbReference>
<dbReference type="GO" id="GO:0032259">
    <property type="term" value="P:methylation"/>
    <property type="evidence" value="ECO:0007669"/>
    <property type="project" value="UniProtKB-KW"/>
</dbReference>
<comment type="caution">
    <text evidence="6">The sequence shown here is derived from an EMBL/GenBank/DDBJ whole genome shotgun (WGS) entry which is preliminary data.</text>
</comment>
<evidence type="ECO:0000256" key="1">
    <source>
        <dbReference type="ARBA" id="ARBA00022428"/>
    </source>
</evidence>
<comment type="caution">
    <text evidence="5">Lacks conserved residue(s) required for the propagation of feature annotation.</text>
</comment>
<keyword evidence="7" id="KW-1185">Reference proteome</keyword>
<proteinExistence type="inferred from homology"/>
<keyword evidence="4 5" id="KW-0949">S-adenosyl-L-methionine</keyword>
<keyword evidence="1 5" id="KW-0474">Menaquinone biosynthesis</keyword>
<dbReference type="EC" id="2.1.1.163" evidence="5"/>
<dbReference type="SUPFAM" id="SSF53335">
    <property type="entry name" value="S-adenosyl-L-methionine-dependent methyltransferases"/>
    <property type="match status" value="1"/>
</dbReference>
<feature type="binding site" evidence="5">
    <location>
        <begin position="119"/>
        <end position="120"/>
    </location>
    <ligand>
        <name>S-adenosyl-L-methionine</name>
        <dbReference type="ChEBI" id="CHEBI:59789"/>
    </ligand>
</feature>
<comment type="similarity">
    <text evidence="5">Belongs to the class I-like SAM-binding methyltransferase superfamily. MenG/UbiE family.</text>
</comment>
<feature type="binding site" evidence="5">
    <location>
        <position position="91"/>
    </location>
    <ligand>
        <name>S-adenosyl-L-methionine</name>
        <dbReference type="ChEBI" id="CHEBI:59789"/>
    </ligand>
</feature>
<dbReference type="RefSeq" id="WP_235302256.1">
    <property type="nucleotide sequence ID" value="NZ_CALULB010000004.1"/>
</dbReference>
<dbReference type="PANTHER" id="PTHR43591:SF24">
    <property type="entry name" value="2-METHOXY-6-POLYPRENYL-1,4-BENZOQUINOL METHYLASE, MITOCHONDRIAL"/>
    <property type="match status" value="1"/>
</dbReference>
<comment type="pathway">
    <text evidence="5">Quinol/quinone metabolism; menaquinone biosynthesis; menaquinol from 1,4-dihydroxy-2-naphthoate: step 2/2.</text>
</comment>
<evidence type="ECO:0000256" key="5">
    <source>
        <dbReference type="HAMAP-Rule" id="MF_01813"/>
    </source>
</evidence>
<dbReference type="NCBIfam" id="NF001244">
    <property type="entry name" value="PRK00216.1-5"/>
    <property type="match status" value="1"/>
</dbReference>
<accession>A0AAW5N9B1</accession>
<reference evidence="6 7" key="1">
    <citation type="submission" date="2022-08" db="EMBL/GenBank/DDBJ databases">
        <authorList>
            <person name="Zeman M."/>
            <person name="Kubasova T."/>
        </authorList>
    </citation>
    <scope>NUCLEOTIDE SEQUENCE [LARGE SCALE GENOMIC DNA]</scope>
    <source>
        <strain evidence="6 7">ET62</strain>
    </source>
</reference>
<dbReference type="InterPro" id="IPR004033">
    <property type="entry name" value="UbiE/COQ5_MeTrFase"/>
</dbReference>
<dbReference type="CDD" id="cd02440">
    <property type="entry name" value="AdoMet_MTases"/>
    <property type="match status" value="1"/>
</dbReference>
<dbReference type="Gene3D" id="3.40.50.150">
    <property type="entry name" value="Vaccinia Virus protein VP39"/>
    <property type="match status" value="1"/>
</dbReference>
<dbReference type="PANTHER" id="PTHR43591">
    <property type="entry name" value="METHYLTRANSFERASE"/>
    <property type="match status" value="1"/>
</dbReference>
<evidence type="ECO:0000313" key="7">
    <source>
        <dbReference type="Proteomes" id="UP001204579"/>
    </source>
</evidence>
<evidence type="ECO:0000313" key="6">
    <source>
        <dbReference type="EMBL" id="MCR8873975.1"/>
    </source>
</evidence>
<feature type="binding site" evidence="5">
    <location>
        <position position="71"/>
    </location>
    <ligand>
        <name>S-adenosyl-L-methionine</name>
        <dbReference type="ChEBI" id="CHEBI:59789"/>
    </ligand>
</feature>
<sequence length="246" mass="27745">MTRYPQENIKPYNTEESKAKQVEEMFDNIAPSYDNLNHLLSLGIDKSWRKKAIHCLKPFHPQRMMDVATGTGDFAIQACRTLQPQALIGIDISEGMMNVGREKVKAAGLDKQVSFAKEDCTCLSFPDNSFDAITVAFGIRNFEDLDKGLKEMYRVLVPGGHLVILELSEPESFPMKQLYAIYSKMVIPTLGKLLSKDRSAYTYLPQSIKAFPQGEVMQGIIRKAGFSQVQFRRLTLGICTLYFATK</sequence>
<comment type="function">
    <text evidence="5">Methyltransferase required for the conversion of demethylmenaquinol (DMKH2) to menaquinol (MKH2).</text>
</comment>
<evidence type="ECO:0000256" key="4">
    <source>
        <dbReference type="ARBA" id="ARBA00022691"/>
    </source>
</evidence>
<dbReference type="NCBIfam" id="TIGR01934">
    <property type="entry name" value="MenG_MenH_UbiE"/>
    <property type="match status" value="1"/>
</dbReference>
<dbReference type="GO" id="GO:0009234">
    <property type="term" value="P:menaquinone biosynthetic process"/>
    <property type="evidence" value="ECO:0007669"/>
    <property type="project" value="UniProtKB-UniRule"/>
</dbReference>
<gene>
    <name evidence="6" type="primary">ubiE</name>
    <name evidence="5" type="synonym">menG</name>
    <name evidence="6" type="ORF">NW209_08105</name>
</gene>
<dbReference type="HAMAP" id="MF_01813">
    <property type="entry name" value="MenG_UbiE_methyltr"/>
    <property type="match status" value="1"/>
</dbReference>
<keyword evidence="2 5" id="KW-0489">Methyltransferase</keyword>
<protein>
    <recommendedName>
        <fullName evidence="5">Demethylmenaquinone methyltransferase</fullName>
        <ecNumber evidence="5">2.1.1.163</ecNumber>
    </recommendedName>
</protein>
<dbReference type="PROSITE" id="PS01183">
    <property type="entry name" value="UBIE_1"/>
    <property type="match status" value="1"/>
</dbReference>
<organism evidence="6 7">
    <name type="scientific">Phocaeicola barnesiae</name>
    <dbReference type="NCBI Taxonomy" id="376804"/>
    <lineage>
        <taxon>Bacteria</taxon>
        <taxon>Pseudomonadati</taxon>
        <taxon>Bacteroidota</taxon>
        <taxon>Bacteroidia</taxon>
        <taxon>Bacteroidales</taxon>
        <taxon>Bacteroidaceae</taxon>
        <taxon>Phocaeicola</taxon>
    </lineage>
</organism>
<dbReference type="InterPro" id="IPR029063">
    <property type="entry name" value="SAM-dependent_MTases_sf"/>
</dbReference>
<dbReference type="AlphaFoldDB" id="A0AAW5N9B1"/>
<dbReference type="EMBL" id="JANRHJ010000008">
    <property type="protein sequence ID" value="MCR8873975.1"/>
    <property type="molecule type" value="Genomic_DNA"/>
</dbReference>
<dbReference type="PROSITE" id="PS51608">
    <property type="entry name" value="SAM_MT_UBIE"/>
    <property type="match status" value="1"/>
</dbReference>
<name>A0AAW5N9B1_9BACT</name>
<evidence type="ECO:0000256" key="2">
    <source>
        <dbReference type="ARBA" id="ARBA00022603"/>
    </source>
</evidence>
<keyword evidence="3 5" id="KW-0808">Transferase</keyword>
<dbReference type="GO" id="GO:0043770">
    <property type="term" value="F:demethylmenaquinone methyltransferase activity"/>
    <property type="evidence" value="ECO:0007669"/>
    <property type="project" value="UniProtKB-UniRule"/>
</dbReference>
<comment type="catalytic activity">
    <reaction evidence="5">
        <text>a 2-demethylmenaquinol + S-adenosyl-L-methionine = a menaquinol + S-adenosyl-L-homocysteine + H(+)</text>
        <dbReference type="Rhea" id="RHEA:42640"/>
        <dbReference type="Rhea" id="RHEA-COMP:9539"/>
        <dbReference type="Rhea" id="RHEA-COMP:9563"/>
        <dbReference type="ChEBI" id="CHEBI:15378"/>
        <dbReference type="ChEBI" id="CHEBI:18151"/>
        <dbReference type="ChEBI" id="CHEBI:55437"/>
        <dbReference type="ChEBI" id="CHEBI:57856"/>
        <dbReference type="ChEBI" id="CHEBI:59789"/>
        <dbReference type="EC" id="2.1.1.163"/>
    </reaction>
</comment>
<evidence type="ECO:0000256" key="3">
    <source>
        <dbReference type="ARBA" id="ARBA00022679"/>
    </source>
</evidence>